<comment type="caution">
    <text evidence="11">The sequence shown here is derived from an EMBL/GenBank/DDBJ whole genome shotgun (WGS) entry which is preliminary data.</text>
</comment>
<dbReference type="EMBL" id="CAJNOK010007733">
    <property type="protein sequence ID" value="CAF1043013.1"/>
    <property type="molecule type" value="Genomic_DNA"/>
</dbReference>
<evidence type="ECO:0000256" key="6">
    <source>
        <dbReference type="ARBA" id="ARBA00023239"/>
    </source>
</evidence>
<evidence type="ECO:0000313" key="11">
    <source>
        <dbReference type="EMBL" id="CAF1234279.1"/>
    </source>
</evidence>
<accession>A0A814YSE5</accession>
<dbReference type="InterPro" id="IPR036398">
    <property type="entry name" value="CA_dom_sf"/>
</dbReference>
<dbReference type="EMBL" id="CAJOBA010007746">
    <property type="protein sequence ID" value="CAF3811155.1"/>
    <property type="molecule type" value="Genomic_DNA"/>
</dbReference>
<proteinExistence type="inferred from homology"/>
<evidence type="ECO:0000313" key="13">
    <source>
        <dbReference type="EMBL" id="CAF3996825.1"/>
    </source>
</evidence>
<gene>
    <name evidence="11" type="ORF">GPM918_LOCUS25334</name>
    <name evidence="10" type="ORF">OVA965_LOCUS16580</name>
    <name evidence="13" type="ORF">SRO942_LOCUS25339</name>
    <name evidence="12" type="ORF">TMI583_LOCUS16591</name>
</gene>
<sequence>MSCTDKCDDHWSYDDPSKWSEHFPAARGLSQSPINIELDKTVAQLYPPFVFSPNYNTDEVLFTLTNTGHQVAVTLAGSTNKENQTDLSFTGGGLTGTFHFVNFHLHWGQNDRHGSEHEIEGKIFPAEAHFVHMNYETEQLAVFAFFFTVDDQSENENTEWRKYIDVADRLVNINDTANCTFNLSQLMQTDGTYFFRYMGSLTTPPCTEGVIWTIFPSEIPVKEESLDLLRDNIMRKVYRPVQPINDRIVFRSYQA</sequence>
<comment type="cofactor">
    <cofactor evidence="8">
        <name>Zn(2+)</name>
        <dbReference type="ChEBI" id="CHEBI:29105"/>
    </cofactor>
</comment>
<dbReference type="GO" id="GO:0004089">
    <property type="term" value="F:carbonate dehydratase activity"/>
    <property type="evidence" value="ECO:0007669"/>
    <property type="project" value="UniProtKB-UniRule"/>
</dbReference>
<keyword evidence="6 8" id="KW-0456">Lyase</keyword>
<dbReference type="PANTHER" id="PTHR18952:SF265">
    <property type="entry name" value="CARBONIC ANHYDRASE"/>
    <property type="match status" value="1"/>
</dbReference>
<dbReference type="Gene3D" id="3.10.200.10">
    <property type="entry name" value="Alpha carbonic anhydrase"/>
    <property type="match status" value="1"/>
</dbReference>
<dbReference type="OrthoDB" id="5986706at2759"/>
<dbReference type="EMBL" id="CAJOBC010009801">
    <property type="protein sequence ID" value="CAF3996825.1"/>
    <property type="molecule type" value="Genomic_DNA"/>
</dbReference>
<keyword evidence="14" id="KW-1185">Reference proteome</keyword>
<keyword evidence="4 8" id="KW-0479">Metal-binding</keyword>
<reference evidence="11" key="1">
    <citation type="submission" date="2021-02" db="EMBL/GenBank/DDBJ databases">
        <authorList>
            <person name="Nowell W R."/>
        </authorList>
    </citation>
    <scope>NUCLEOTIDE SEQUENCE</scope>
</reference>
<dbReference type="Proteomes" id="UP000663829">
    <property type="component" value="Unassembled WGS sequence"/>
</dbReference>
<dbReference type="SUPFAM" id="SSF51069">
    <property type="entry name" value="Carbonic anhydrase"/>
    <property type="match status" value="1"/>
</dbReference>
<comment type="function">
    <text evidence="1 8">Reversible hydration of carbon dioxide.</text>
</comment>
<evidence type="ECO:0000259" key="9">
    <source>
        <dbReference type="PROSITE" id="PS51144"/>
    </source>
</evidence>
<dbReference type="EC" id="4.2.1.1" evidence="3 8"/>
<evidence type="ECO:0000313" key="14">
    <source>
        <dbReference type="Proteomes" id="UP000663829"/>
    </source>
</evidence>
<dbReference type="GO" id="GO:0005886">
    <property type="term" value="C:plasma membrane"/>
    <property type="evidence" value="ECO:0007669"/>
    <property type="project" value="TreeGrafter"/>
</dbReference>
<evidence type="ECO:0000256" key="5">
    <source>
        <dbReference type="ARBA" id="ARBA00022833"/>
    </source>
</evidence>
<evidence type="ECO:0000256" key="4">
    <source>
        <dbReference type="ARBA" id="ARBA00022723"/>
    </source>
</evidence>
<dbReference type="PROSITE" id="PS00162">
    <property type="entry name" value="ALPHA_CA_1"/>
    <property type="match status" value="1"/>
</dbReference>
<dbReference type="Pfam" id="PF00194">
    <property type="entry name" value="Carb_anhydrase"/>
    <property type="match status" value="1"/>
</dbReference>
<dbReference type="GO" id="GO:0008270">
    <property type="term" value="F:zinc ion binding"/>
    <property type="evidence" value="ECO:0007669"/>
    <property type="project" value="UniProtKB-UniRule"/>
</dbReference>
<dbReference type="Proteomes" id="UP000682733">
    <property type="component" value="Unassembled WGS sequence"/>
</dbReference>
<dbReference type="InterPro" id="IPR023561">
    <property type="entry name" value="Carbonic_anhydrase_a-class"/>
</dbReference>
<keyword evidence="5 8" id="KW-0862">Zinc</keyword>
<evidence type="ECO:0000256" key="8">
    <source>
        <dbReference type="RuleBase" id="RU367011"/>
    </source>
</evidence>
<evidence type="ECO:0000256" key="3">
    <source>
        <dbReference type="ARBA" id="ARBA00012925"/>
    </source>
</evidence>
<comment type="catalytic activity">
    <reaction evidence="7 8">
        <text>hydrogencarbonate + H(+) = CO2 + H2O</text>
        <dbReference type="Rhea" id="RHEA:10748"/>
        <dbReference type="ChEBI" id="CHEBI:15377"/>
        <dbReference type="ChEBI" id="CHEBI:15378"/>
        <dbReference type="ChEBI" id="CHEBI:16526"/>
        <dbReference type="ChEBI" id="CHEBI:17544"/>
        <dbReference type="EC" id="4.2.1.1"/>
    </reaction>
</comment>
<evidence type="ECO:0000313" key="10">
    <source>
        <dbReference type="EMBL" id="CAF1043013.1"/>
    </source>
</evidence>
<feature type="domain" description="Alpha-carbonic anhydrase" evidence="9">
    <location>
        <begin position="9"/>
        <end position="253"/>
    </location>
</feature>
<evidence type="ECO:0000256" key="7">
    <source>
        <dbReference type="ARBA" id="ARBA00048348"/>
    </source>
</evidence>
<dbReference type="PANTHER" id="PTHR18952">
    <property type="entry name" value="CARBONIC ANHYDRASE"/>
    <property type="match status" value="1"/>
</dbReference>
<dbReference type="InterPro" id="IPR001148">
    <property type="entry name" value="CA_dom"/>
</dbReference>
<dbReference type="Proteomes" id="UP000677228">
    <property type="component" value="Unassembled WGS sequence"/>
</dbReference>
<protein>
    <recommendedName>
        <fullName evidence="3 8">Carbonic anhydrase</fullName>
        <ecNumber evidence="3 8">4.2.1.1</ecNumber>
    </recommendedName>
</protein>
<dbReference type="AlphaFoldDB" id="A0A814YSE5"/>
<dbReference type="EMBL" id="CAJNOQ010009797">
    <property type="protein sequence ID" value="CAF1234279.1"/>
    <property type="molecule type" value="Genomic_DNA"/>
</dbReference>
<dbReference type="Proteomes" id="UP000681722">
    <property type="component" value="Unassembled WGS sequence"/>
</dbReference>
<comment type="similarity">
    <text evidence="2 8">Belongs to the alpha-carbonic anhydrase family.</text>
</comment>
<dbReference type="SMART" id="SM01057">
    <property type="entry name" value="Carb_anhydrase"/>
    <property type="match status" value="1"/>
</dbReference>
<dbReference type="CDD" id="cd00326">
    <property type="entry name" value="alpha_CA"/>
    <property type="match status" value="1"/>
</dbReference>
<evidence type="ECO:0000256" key="2">
    <source>
        <dbReference type="ARBA" id="ARBA00010718"/>
    </source>
</evidence>
<name>A0A814YSE5_9BILA</name>
<dbReference type="PROSITE" id="PS51144">
    <property type="entry name" value="ALPHA_CA_2"/>
    <property type="match status" value="1"/>
</dbReference>
<evidence type="ECO:0000313" key="12">
    <source>
        <dbReference type="EMBL" id="CAF3811155.1"/>
    </source>
</evidence>
<evidence type="ECO:0000256" key="1">
    <source>
        <dbReference type="ARBA" id="ARBA00002904"/>
    </source>
</evidence>
<organism evidence="11 14">
    <name type="scientific">Didymodactylos carnosus</name>
    <dbReference type="NCBI Taxonomy" id="1234261"/>
    <lineage>
        <taxon>Eukaryota</taxon>
        <taxon>Metazoa</taxon>
        <taxon>Spiralia</taxon>
        <taxon>Gnathifera</taxon>
        <taxon>Rotifera</taxon>
        <taxon>Eurotatoria</taxon>
        <taxon>Bdelloidea</taxon>
        <taxon>Philodinida</taxon>
        <taxon>Philodinidae</taxon>
        <taxon>Didymodactylos</taxon>
    </lineage>
</organism>
<dbReference type="InterPro" id="IPR018338">
    <property type="entry name" value="Carbonic_anhydrase_a-class_CS"/>
</dbReference>